<dbReference type="PANTHER" id="PTHR20941:SF1">
    <property type="entry name" value="FOLIC ACID SYNTHESIS PROTEIN FOL1"/>
    <property type="match status" value="1"/>
</dbReference>
<dbReference type="PROSITE" id="PS00792">
    <property type="entry name" value="DHPS_1"/>
    <property type="match status" value="1"/>
</dbReference>
<organism evidence="14">
    <name type="scientific">Thermosulfurimonas dismutans</name>
    <dbReference type="NCBI Taxonomy" id="999894"/>
    <lineage>
        <taxon>Bacteria</taxon>
        <taxon>Pseudomonadati</taxon>
        <taxon>Thermodesulfobacteriota</taxon>
        <taxon>Thermodesulfobacteria</taxon>
        <taxon>Thermodesulfobacteriales</taxon>
        <taxon>Thermodesulfobacteriaceae</taxon>
        <taxon>Thermosulfurimonas</taxon>
    </lineage>
</organism>
<comment type="pathway">
    <text evidence="3 12">Cofactor biosynthesis; tetrahydrofolate biosynthesis; 7,8-dihydrofolate from 2-amino-4-hydroxy-6-hydroxymethyl-7,8-dihydropteridine diphosphate and 4-aminobenzoate: step 1/2.</text>
</comment>
<keyword evidence="9 12" id="KW-0460">Magnesium</keyword>
<evidence type="ECO:0000256" key="10">
    <source>
        <dbReference type="ARBA" id="ARBA00022909"/>
    </source>
</evidence>
<keyword evidence="7 12" id="KW-0808">Transferase</keyword>
<dbReference type="GO" id="GO:0046654">
    <property type="term" value="P:tetrahydrofolate biosynthetic process"/>
    <property type="evidence" value="ECO:0007669"/>
    <property type="project" value="UniProtKB-UniPathway"/>
</dbReference>
<dbReference type="NCBIfam" id="TIGR01496">
    <property type="entry name" value="DHPS"/>
    <property type="match status" value="1"/>
</dbReference>
<comment type="caution">
    <text evidence="14">The sequence shown here is derived from an EMBL/GenBank/DDBJ whole genome shotgun (WGS) entry which is preliminary data.</text>
</comment>
<reference evidence="14" key="1">
    <citation type="journal article" date="2020" name="mSystems">
        <title>Genome- and Community-Level Interaction Insights into Carbon Utilization and Element Cycling Functions of Hydrothermarchaeota in Hydrothermal Sediment.</title>
        <authorList>
            <person name="Zhou Z."/>
            <person name="Liu Y."/>
            <person name="Xu W."/>
            <person name="Pan J."/>
            <person name="Luo Z.H."/>
            <person name="Li M."/>
        </authorList>
    </citation>
    <scope>NUCLEOTIDE SEQUENCE [LARGE SCALE GENOMIC DNA]</scope>
    <source>
        <strain evidence="14">HyVt-483</strain>
    </source>
</reference>
<evidence type="ECO:0000313" key="14">
    <source>
        <dbReference type="EMBL" id="HFC97356.1"/>
    </source>
</evidence>
<dbReference type="PROSITE" id="PS00793">
    <property type="entry name" value="DHPS_2"/>
    <property type="match status" value="1"/>
</dbReference>
<dbReference type="PANTHER" id="PTHR20941">
    <property type="entry name" value="FOLATE SYNTHESIS PROTEINS"/>
    <property type="match status" value="1"/>
</dbReference>
<evidence type="ECO:0000256" key="7">
    <source>
        <dbReference type="ARBA" id="ARBA00022679"/>
    </source>
</evidence>
<evidence type="ECO:0000256" key="2">
    <source>
        <dbReference type="ARBA" id="ARBA00001946"/>
    </source>
</evidence>
<gene>
    <name evidence="14" type="primary">folP</name>
    <name evidence="14" type="ORF">ENJ40_02700</name>
</gene>
<keyword evidence="10 12" id="KW-0289">Folate biosynthesis</keyword>
<evidence type="ECO:0000256" key="6">
    <source>
        <dbReference type="ARBA" id="ARBA00016919"/>
    </source>
</evidence>
<evidence type="ECO:0000259" key="13">
    <source>
        <dbReference type="PROSITE" id="PS50972"/>
    </source>
</evidence>
<protein>
    <recommendedName>
        <fullName evidence="6 12">Dihydropteroate synthase</fullName>
        <shortName evidence="12">DHPS</shortName>
        <ecNumber evidence="5 12">2.5.1.15</ecNumber>
    </recommendedName>
    <alternativeName>
        <fullName evidence="11 12">Dihydropteroate pyrophosphorylase</fullName>
    </alternativeName>
</protein>
<dbReference type="Proteomes" id="UP000886043">
    <property type="component" value="Unassembled WGS sequence"/>
</dbReference>
<evidence type="ECO:0000256" key="3">
    <source>
        <dbReference type="ARBA" id="ARBA00004763"/>
    </source>
</evidence>
<comment type="function">
    <text evidence="12">Catalyzes the condensation of para-aminobenzoate (pABA) with 6-hydroxymethyl-7,8-dihydropterin diphosphate (DHPt-PP) to form 7,8-dihydropteroate (H2Pte), the immediate precursor of folate derivatives.</text>
</comment>
<dbReference type="GO" id="GO:0004156">
    <property type="term" value="F:dihydropteroate synthase activity"/>
    <property type="evidence" value="ECO:0007669"/>
    <property type="project" value="UniProtKB-EC"/>
</dbReference>
<evidence type="ECO:0000256" key="1">
    <source>
        <dbReference type="ARBA" id="ARBA00000012"/>
    </source>
</evidence>
<dbReference type="SUPFAM" id="SSF51717">
    <property type="entry name" value="Dihydropteroate synthetase-like"/>
    <property type="match status" value="1"/>
</dbReference>
<comment type="similarity">
    <text evidence="4 12">Belongs to the DHPS family.</text>
</comment>
<evidence type="ECO:0000256" key="9">
    <source>
        <dbReference type="ARBA" id="ARBA00022842"/>
    </source>
</evidence>
<dbReference type="EMBL" id="DRMH01000026">
    <property type="protein sequence ID" value="HFC97356.1"/>
    <property type="molecule type" value="Genomic_DNA"/>
</dbReference>
<dbReference type="EC" id="2.5.1.15" evidence="5 12"/>
<dbReference type="InterPro" id="IPR000489">
    <property type="entry name" value="Pterin-binding_dom"/>
</dbReference>
<comment type="catalytic activity">
    <reaction evidence="1">
        <text>(7,8-dihydropterin-6-yl)methyl diphosphate + 4-aminobenzoate = 7,8-dihydropteroate + diphosphate</text>
        <dbReference type="Rhea" id="RHEA:19949"/>
        <dbReference type="ChEBI" id="CHEBI:17836"/>
        <dbReference type="ChEBI" id="CHEBI:17839"/>
        <dbReference type="ChEBI" id="CHEBI:33019"/>
        <dbReference type="ChEBI" id="CHEBI:72950"/>
        <dbReference type="EC" id="2.5.1.15"/>
    </reaction>
</comment>
<dbReference type="CDD" id="cd00739">
    <property type="entry name" value="DHPS"/>
    <property type="match status" value="1"/>
</dbReference>
<dbReference type="InterPro" id="IPR011005">
    <property type="entry name" value="Dihydropteroate_synth-like_sf"/>
</dbReference>
<proteinExistence type="inferred from homology"/>
<evidence type="ECO:0000256" key="11">
    <source>
        <dbReference type="ARBA" id="ARBA00030193"/>
    </source>
</evidence>
<dbReference type="InterPro" id="IPR006390">
    <property type="entry name" value="DHP_synth_dom"/>
</dbReference>
<name>A0A7C3CJY5_9BACT</name>
<evidence type="ECO:0000256" key="4">
    <source>
        <dbReference type="ARBA" id="ARBA00009503"/>
    </source>
</evidence>
<sequence>MRIRGRDFSWGKKTYIMGILNVTPDSFSDGGCYAAPEAALRQAERLIEDGADILDIGGESTRPFAQPVPEEEELRRVIPVIEAVRRRFPEIPISVDTYKARVAEEALSAGADMINDVSALRFDPGMAEVIRRYRPPVVLMHMRGTPQTMQLDPRYEDLRGEIRDFLRERAEKVHALGVPREAIILDPGIGFGKTFAHNLELLKAVSFFRELGYPLLYGPSRKAFLGEILKKEPRERDLGTVAVVVYLALAGVDLVRVHNVAWCREALRVIEYLR</sequence>
<feature type="domain" description="Pterin-binding" evidence="13">
    <location>
        <begin position="14"/>
        <end position="268"/>
    </location>
</feature>
<dbReference type="GO" id="GO:0005829">
    <property type="term" value="C:cytosol"/>
    <property type="evidence" value="ECO:0007669"/>
    <property type="project" value="TreeGrafter"/>
</dbReference>
<comment type="cofactor">
    <cofactor evidence="2 12">
        <name>Mg(2+)</name>
        <dbReference type="ChEBI" id="CHEBI:18420"/>
    </cofactor>
</comment>
<evidence type="ECO:0000256" key="5">
    <source>
        <dbReference type="ARBA" id="ARBA00012458"/>
    </source>
</evidence>
<keyword evidence="8 12" id="KW-0479">Metal-binding</keyword>
<dbReference type="PROSITE" id="PS50972">
    <property type="entry name" value="PTERIN_BINDING"/>
    <property type="match status" value="1"/>
</dbReference>
<evidence type="ECO:0000256" key="12">
    <source>
        <dbReference type="RuleBase" id="RU361205"/>
    </source>
</evidence>
<dbReference type="Gene3D" id="3.20.20.20">
    <property type="entry name" value="Dihydropteroate synthase-like"/>
    <property type="match status" value="1"/>
</dbReference>
<dbReference type="AlphaFoldDB" id="A0A7C3CJY5"/>
<dbReference type="GO" id="GO:0046656">
    <property type="term" value="P:folic acid biosynthetic process"/>
    <property type="evidence" value="ECO:0007669"/>
    <property type="project" value="UniProtKB-KW"/>
</dbReference>
<dbReference type="GO" id="GO:0046872">
    <property type="term" value="F:metal ion binding"/>
    <property type="evidence" value="ECO:0007669"/>
    <property type="project" value="UniProtKB-KW"/>
</dbReference>
<evidence type="ECO:0000256" key="8">
    <source>
        <dbReference type="ARBA" id="ARBA00022723"/>
    </source>
</evidence>
<dbReference type="Pfam" id="PF00809">
    <property type="entry name" value="Pterin_bind"/>
    <property type="match status" value="1"/>
</dbReference>
<dbReference type="FunFam" id="3.20.20.20:FF:000006">
    <property type="entry name" value="Dihydropteroate synthase"/>
    <property type="match status" value="1"/>
</dbReference>
<dbReference type="InterPro" id="IPR045031">
    <property type="entry name" value="DHP_synth-like"/>
</dbReference>
<accession>A0A7C3CJY5</accession>
<dbReference type="UniPathway" id="UPA00077">
    <property type="reaction ID" value="UER00156"/>
</dbReference>